<evidence type="ECO:0000313" key="3">
    <source>
        <dbReference type="Proteomes" id="UP000008909"/>
    </source>
</evidence>
<feature type="chain" id="PRO_5003506347" evidence="1">
    <location>
        <begin position="20"/>
        <end position="99"/>
    </location>
</feature>
<dbReference type="Proteomes" id="UP000008909">
    <property type="component" value="Unassembled WGS sequence"/>
</dbReference>
<keyword evidence="1" id="KW-0732">Signal</keyword>
<dbReference type="AlphaFoldDB" id="G7Y8E2"/>
<reference key="2">
    <citation type="submission" date="2011-10" db="EMBL/GenBank/DDBJ databases">
        <title>The genome and transcriptome sequence of Clonorchis sinensis provide insights into the carcinogenic liver fluke.</title>
        <authorList>
            <person name="Wang X."/>
            <person name="Huang Y."/>
            <person name="Chen W."/>
            <person name="Liu H."/>
            <person name="Guo L."/>
            <person name="Chen Y."/>
            <person name="Luo F."/>
            <person name="Zhou W."/>
            <person name="Sun J."/>
            <person name="Mao Q."/>
            <person name="Liang P."/>
            <person name="Zhou C."/>
            <person name="Tian Y."/>
            <person name="Men J."/>
            <person name="Lv X."/>
            <person name="Huang L."/>
            <person name="Zhou J."/>
            <person name="Hu Y."/>
            <person name="Li R."/>
            <person name="Zhang F."/>
            <person name="Lei H."/>
            <person name="Li X."/>
            <person name="Hu X."/>
            <person name="Liang C."/>
            <person name="Xu J."/>
            <person name="Wu Z."/>
            <person name="Yu X."/>
        </authorList>
    </citation>
    <scope>NUCLEOTIDE SEQUENCE</scope>
    <source>
        <strain>Henan</strain>
    </source>
</reference>
<feature type="signal peptide" evidence="1">
    <location>
        <begin position="1"/>
        <end position="19"/>
    </location>
</feature>
<proteinExistence type="predicted"/>
<sequence>MLSLDVRILLLGLLLTVFRITIFDVTAPDEHFGPRKFHENVPVNTKIKYSVEWDLQSGDKMDEKSPLNEGQKNIIIRITDSMASKFNTDALLQYNHDLF</sequence>
<dbReference type="EMBL" id="DF142941">
    <property type="protein sequence ID" value="GAA49227.1"/>
    <property type="molecule type" value="Genomic_DNA"/>
</dbReference>
<gene>
    <name evidence="2" type="ORF">CLF_102710</name>
</gene>
<evidence type="ECO:0000256" key="1">
    <source>
        <dbReference type="SAM" id="SignalP"/>
    </source>
</evidence>
<reference evidence="2" key="1">
    <citation type="journal article" date="2011" name="Genome Biol.">
        <title>The draft genome of the carcinogenic human liver fluke Clonorchis sinensis.</title>
        <authorList>
            <person name="Wang X."/>
            <person name="Chen W."/>
            <person name="Huang Y."/>
            <person name="Sun J."/>
            <person name="Men J."/>
            <person name="Liu H."/>
            <person name="Luo F."/>
            <person name="Guo L."/>
            <person name="Lv X."/>
            <person name="Deng C."/>
            <person name="Zhou C."/>
            <person name="Fan Y."/>
            <person name="Li X."/>
            <person name="Huang L."/>
            <person name="Hu Y."/>
            <person name="Liang C."/>
            <person name="Hu X."/>
            <person name="Xu J."/>
            <person name="Yu X."/>
        </authorList>
    </citation>
    <scope>NUCLEOTIDE SEQUENCE [LARGE SCALE GENOMIC DNA]</scope>
    <source>
        <strain evidence="2">Henan</strain>
    </source>
</reference>
<keyword evidence="3" id="KW-1185">Reference proteome</keyword>
<accession>G7Y8E2</accession>
<protein>
    <submittedName>
        <fullName evidence="2">Uncharacterized protein</fullName>
    </submittedName>
</protein>
<name>G7Y8E2_CLOSI</name>
<evidence type="ECO:0000313" key="2">
    <source>
        <dbReference type="EMBL" id="GAA49227.1"/>
    </source>
</evidence>
<organism evidence="2 3">
    <name type="scientific">Clonorchis sinensis</name>
    <name type="common">Chinese liver fluke</name>
    <dbReference type="NCBI Taxonomy" id="79923"/>
    <lineage>
        <taxon>Eukaryota</taxon>
        <taxon>Metazoa</taxon>
        <taxon>Spiralia</taxon>
        <taxon>Lophotrochozoa</taxon>
        <taxon>Platyhelminthes</taxon>
        <taxon>Trematoda</taxon>
        <taxon>Digenea</taxon>
        <taxon>Opisthorchiida</taxon>
        <taxon>Opisthorchiata</taxon>
        <taxon>Opisthorchiidae</taxon>
        <taxon>Clonorchis</taxon>
    </lineage>
</organism>